<gene>
    <name evidence="3" type="ORF">HK097_002573</name>
</gene>
<feature type="non-terminal residue" evidence="3">
    <location>
        <position position="1"/>
    </location>
</feature>
<dbReference type="Gene3D" id="1.20.1280.50">
    <property type="match status" value="1"/>
</dbReference>
<keyword evidence="4" id="KW-1185">Reference proteome</keyword>
<name>A0AAD5WYC4_9FUNG</name>
<feature type="compositionally biased region" description="Low complexity" evidence="1">
    <location>
        <begin position="291"/>
        <end position="303"/>
    </location>
</feature>
<dbReference type="Pfam" id="PF00646">
    <property type="entry name" value="F-box"/>
    <property type="match status" value="1"/>
</dbReference>
<dbReference type="PROSITE" id="PS50181">
    <property type="entry name" value="FBOX"/>
    <property type="match status" value="1"/>
</dbReference>
<dbReference type="Proteomes" id="UP001212841">
    <property type="component" value="Unassembled WGS sequence"/>
</dbReference>
<comment type="caution">
    <text evidence="3">The sequence shown here is derived from an EMBL/GenBank/DDBJ whole genome shotgun (WGS) entry which is preliminary data.</text>
</comment>
<reference evidence="3" key="1">
    <citation type="submission" date="2020-05" db="EMBL/GenBank/DDBJ databases">
        <title>Phylogenomic resolution of chytrid fungi.</title>
        <authorList>
            <person name="Stajich J.E."/>
            <person name="Amses K."/>
            <person name="Simmons R."/>
            <person name="Seto K."/>
            <person name="Myers J."/>
            <person name="Bonds A."/>
            <person name="Quandt C.A."/>
            <person name="Barry K."/>
            <person name="Liu P."/>
            <person name="Grigoriev I."/>
            <person name="Longcore J.E."/>
            <person name="James T.Y."/>
        </authorList>
    </citation>
    <scope>NUCLEOTIDE SEQUENCE</scope>
    <source>
        <strain evidence="3">JEL0318</strain>
    </source>
</reference>
<dbReference type="SUPFAM" id="SSF81383">
    <property type="entry name" value="F-box domain"/>
    <property type="match status" value="1"/>
</dbReference>
<evidence type="ECO:0000259" key="2">
    <source>
        <dbReference type="PROSITE" id="PS50181"/>
    </source>
</evidence>
<proteinExistence type="predicted"/>
<protein>
    <recommendedName>
        <fullName evidence="2">F-box domain-containing protein</fullName>
    </recommendedName>
</protein>
<dbReference type="EMBL" id="JADGJD010001561">
    <property type="protein sequence ID" value="KAJ3040380.1"/>
    <property type="molecule type" value="Genomic_DNA"/>
</dbReference>
<feature type="region of interest" description="Disordered" evidence="1">
    <location>
        <begin position="290"/>
        <end position="353"/>
    </location>
</feature>
<dbReference type="InterPro" id="IPR036047">
    <property type="entry name" value="F-box-like_dom_sf"/>
</dbReference>
<dbReference type="AlphaFoldDB" id="A0AAD5WYC4"/>
<dbReference type="CDD" id="cd09917">
    <property type="entry name" value="F-box_SF"/>
    <property type="match status" value="1"/>
</dbReference>
<feature type="domain" description="F-box" evidence="2">
    <location>
        <begin position="25"/>
        <end position="73"/>
    </location>
</feature>
<accession>A0AAD5WYC4</accession>
<organism evidence="3 4">
    <name type="scientific">Rhizophlyctis rosea</name>
    <dbReference type="NCBI Taxonomy" id="64517"/>
    <lineage>
        <taxon>Eukaryota</taxon>
        <taxon>Fungi</taxon>
        <taxon>Fungi incertae sedis</taxon>
        <taxon>Chytridiomycota</taxon>
        <taxon>Chytridiomycota incertae sedis</taxon>
        <taxon>Chytridiomycetes</taxon>
        <taxon>Rhizophlyctidales</taxon>
        <taxon>Rhizophlyctidaceae</taxon>
        <taxon>Rhizophlyctis</taxon>
    </lineage>
</organism>
<evidence type="ECO:0000256" key="1">
    <source>
        <dbReference type="SAM" id="MobiDB-lite"/>
    </source>
</evidence>
<dbReference type="InterPro" id="IPR001810">
    <property type="entry name" value="F-box_dom"/>
</dbReference>
<evidence type="ECO:0000313" key="4">
    <source>
        <dbReference type="Proteomes" id="UP001212841"/>
    </source>
</evidence>
<sequence length="353" mass="39896">MPPTTTQAVEVPHPLAAVLEEEDRIYPFMRLPDEIIVALLLKIDAKTVFACICVCKHLARLVAQNDAPIWKPKVLEITIDSREPALLKHEKWIDIYRQYTIWSRFFDLSRNHRAVTLKPVNSLPPLEPPSSDGNQITTRRHITGTYKHPPPHIDSDCILLDKTCCPGGNRVVFERNGELYWFELGSREMECVPMEDREAVITPFPLKEHQRGGHNGSEMHIRVSTRSEYVAVWTDSSSEFYCLDNGKHLGTLEGAEEEASLCGRMYASTVYNSEARSSVLQLWQLKPRDNLTTTSSSSSTDPPLDSEPTQPRKKQTPCFRRVPSSTEDQHATNPPRIAPRGTEMQAVAAARRG</sequence>
<evidence type="ECO:0000313" key="3">
    <source>
        <dbReference type="EMBL" id="KAJ3040380.1"/>
    </source>
</evidence>